<dbReference type="OrthoDB" id="5769614at2"/>
<dbReference type="PANTHER" id="PTHR37038">
    <property type="entry name" value="TRANSCRIPTIONAL REGULATOR-RELATED"/>
    <property type="match status" value="1"/>
</dbReference>
<dbReference type="InterPro" id="IPR053163">
    <property type="entry name" value="HTH-type_regulator_Rgg"/>
</dbReference>
<dbReference type="Pfam" id="PF21259">
    <property type="entry name" value="Rgg_C"/>
    <property type="match status" value="1"/>
</dbReference>
<evidence type="ECO:0000313" key="3">
    <source>
        <dbReference type="Proteomes" id="UP000321361"/>
    </source>
</evidence>
<dbReference type="CDD" id="cd00093">
    <property type="entry name" value="HTH_XRE"/>
    <property type="match status" value="1"/>
</dbReference>
<dbReference type="EMBL" id="BJUG01000001">
    <property type="protein sequence ID" value="GEK35893.1"/>
    <property type="molecule type" value="Genomic_DNA"/>
</dbReference>
<dbReference type="InterPro" id="IPR001387">
    <property type="entry name" value="Cro/C1-type_HTH"/>
</dbReference>
<comment type="caution">
    <text evidence="2">The sequence shown here is derived from an EMBL/GenBank/DDBJ whole genome shotgun (WGS) entry which is preliminary data.</text>
</comment>
<reference evidence="2 3" key="1">
    <citation type="submission" date="2019-07" db="EMBL/GenBank/DDBJ databases">
        <title>Whole genome shotgun sequence of Enterococcus thailandicus NBRC 101867.</title>
        <authorList>
            <person name="Hosoyama A."/>
            <person name="Uohara A."/>
            <person name="Ohji S."/>
            <person name="Ichikawa N."/>
        </authorList>
    </citation>
    <scope>NUCLEOTIDE SEQUENCE [LARGE SCALE GENOMIC DNA]</scope>
    <source>
        <strain evidence="2 3">NBRC 101867</strain>
    </source>
</reference>
<dbReference type="Gene3D" id="1.25.40.10">
    <property type="entry name" value="Tetratricopeptide repeat domain"/>
    <property type="match status" value="1"/>
</dbReference>
<protein>
    <recommendedName>
        <fullName evidence="1">HTH cro/C1-type domain-containing protein</fullName>
    </recommendedName>
</protein>
<dbReference type="Proteomes" id="UP000321361">
    <property type="component" value="Unassembled WGS sequence"/>
</dbReference>
<organism evidence="2 3">
    <name type="scientific">Enterococcus thailandicus</name>
    <dbReference type="NCBI Taxonomy" id="417368"/>
    <lineage>
        <taxon>Bacteria</taxon>
        <taxon>Bacillati</taxon>
        <taxon>Bacillota</taxon>
        <taxon>Bacilli</taxon>
        <taxon>Lactobacillales</taxon>
        <taxon>Enterococcaceae</taxon>
        <taxon>Enterococcus</taxon>
    </lineage>
</organism>
<dbReference type="Pfam" id="PF01381">
    <property type="entry name" value="HTH_3"/>
    <property type="match status" value="1"/>
</dbReference>
<name>A0A510W9J6_ENTTH</name>
<accession>A0A510W9J6</accession>
<dbReference type="GO" id="GO:0003677">
    <property type="term" value="F:DNA binding"/>
    <property type="evidence" value="ECO:0007669"/>
    <property type="project" value="InterPro"/>
</dbReference>
<dbReference type="SUPFAM" id="SSF47413">
    <property type="entry name" value="lambda repressor-like DNA-binding domains"/>
    <property type="match status" value="1"/>
</dbReference>
<sequence>MEIHELLRKLRVERGIYQKELSEGITTRETFVKYENGKTKIPFFVLIELLERMNLSLDEFVFYLDKDSVREKNWRLKKLIKKIREDKPNSQRTLRTLREKVRKTNNIVDIRNYLVVKTIDWYQLADSERKLNNSDKKYLAELKKYLEVVDEWGRFEMATFTTLLFIFETNYINGRLSGVEKKIEKHKDYEIFHSILIGMYNNAFLLMLERKETTLAKKYLEKMTDVRHKLLFFGDTEVYCNFYKLLFKHLTEESGRVNELIEYFEGLKMIGSHSLSKRFKVDLRKFELIYNTTPIIFVD</sequence>
<evidence type="ECO:0000259" key="1">
    <source>
        <dbReference type="PROSITE" id="PS50943"/>
    </source>
</evidence>
<gene>
    <name evidence="2" type="ORF">ETH01_01800</name>
</gene>
<dbReference type="AlphaFoldDB" id="A0A510W9J6"/>
<dbReference type="InterPro" id="IPR010982">
    <property type="entry name" value="Lambda_DNA-bd_dom_sf"/>
</dbReference>
<dbReference type="SMART" id="SM00530">
    <property type="entry name" value="HTH_XRE"/>
    <property type="match status" value="1"/>
</dbReference>
<dbReference type="RefSeq" id="WP_071868636.1">
    <property type="nucleotide sequence ID" value="NZ_BJUG01000001.1"/>
</dbReference>
<feature type="domain" description="HTH cro/C1-type" evidence="1">
    <location>
        <begin position="7"/>
        <end position="60"/>
    </location>
</feature>
<proteinExistence type="predicted"/>
<dbReference type="InterPro" id="IPR010057">
    <property type="entry name" value="Transcription_activator_Rgg_C"/>
</dbReference>
<dbReference type="PROSITE" id="PS50943">
    <property type="entry name" value="HTH_CROC1"/>
    <property type="match status" value="1"/>
</dbReference>
<evidence type="ECO:0000313" key="2">
    <source>
        <dbReference type="EMBL" id="GEK35893.1"/>
    </source>
</evidence>
<dbReference type="InterPro" id="IPR011990">
    <property type="entry name" value="TPR-like_helical_dom_sf"/>
</dbReference>